<evidence type="ECO:0000259" key="2">
    <source>
        <dbReference type="Pfam" id="PF00534"/>
    </source>
</evidence>
<name>A0ABY2TMK2_9SPIR</name>
<dbReference type="Pfam" id="PF00534">
    <property type="entry name" value="Glycos_transf_1"/>
    <property type="match status" value="1"/>
</dbReference>
<evidence type="ECO:0000313" key="3">
    <source>
        <dbReference type="EMBL" id="TKZ25243.1"/>
    </source>
</evidence>
<dbReference type="Proteomes" id="UP000310168">
    <property type="component" value="Unassembled WGS sequence"/>
</dbReference>
<dbReference type="RefSeq" id="WP_137999376.1">
    <property type="nucleotide sequence ID" value="NZ_SJDU01000590.1"/>
</dbReference>
<reference evidence="3 4" key="1">
    <citation type="journal article" date="2019" name="Anaerobe">
        <title>Brachyspira catarrhinii sp. nov., an anaerobic intestinal spirochaete isolated from vervet monkeys may have been misidentified as Brachyspira aalborgi in previous studies.</title>
        <authorList>
            <person name="Phillips N.D."/>
            <person name="La T."/>
            <person name="Hampson D.J."/>
        </authorList>
    </citation>
    <scope>NUCLEOTIDE SEQUENCE [LARGE SCALE GENOMIC DNA]</scope>
    <source>
        <strain evidence="3 4">Z12</strain>
    </source>
</reference>
<keyword evidence="4" id="KW-1185">Reference proteome</keyword>
<dbReference type="Gene3D" id="3.40.50.2000">
    <property type="entry name" value="Glycogen Phosphorylase B"/>
    <property type="match status" value="1"/>
</dbReference>
<comment type="caution">
    <text evidence="3">The sequence shown here is derived from an EMBL/GenBank/DDBJ whole genome shotgun (WGS) entry which is preliminary data.</text>
</comment>
<evidence type="ECO:0000256" key="1">
    <source>
        <dbReference type="ARBA" id="ARBA00022679"/>
    </source>
</evidence>
<feature type="domain" description="Glycosyl transferase family 1" evidence="2">
    <location>
        <begin position="7"/>
        <end position="108"/>
    </location>
</feature>
<protein>
    <submittedName>
        <fullName evidence="3">Glycosyltransferase</fullName>
    </submittedName>
</protein>
<dbReference type="PANTHER" id="PTHR46401:SF2">
    <property type="entry name" value="GLYCOSYLTRANSFERASE WBBK-RELATED"/>
    <property type="match status" value="1"/>
</dbReference>
<organism evidence="3 4">
    <name type="scientific">Brachyspira catarrhinii</name>
    <dbReference type="NCBI Taxonomy" id="2528966"/>
    <lineage>
        <taxon>Bacteria</taxon>
        <taxon>Pseudomonadati</taxon>
        <taxon>Spirochaetota</taxon>
        <taxon>Spirochaetia</taxon>
        <taxon>Brachyspirales</taxon>
        <taxon>Brachyspiraceae</taxon>
        <taxon>Brachyspira</taxon>
    </lineage>
</organism>
<feature type="non-terminal residue" evidence="3">
    <location>
        <position position="1"/>
    </location>
</feature>
<sequence>DKLFDNINKNKSYKDKIIVTGFIPDKDINIIYNKAFCFAFPSLFEGFGLPVLEAIQCNIPVISSNITSLPEIYGDAGIGFNPKNEIELINALHSIYYNENIRKQLIKNCNIQKKKFSIKNTAKNYINLIKKDYKEKNMNDIKSAINNIVWYIPIKN</sequence>
<dbReference type="EMBL" id="SJDU01000590">
    <property type="protein sequence ID" value="TKZ25243.1"/>
    <property type="molecule type" value="Genomic_DNA"/>
</dbReference>
<dbReference type="InterPro" id="IPR001296">
    <property type="entry name" value="Glyco_trans_1"/>
</dbReference>
<accession>A0ABY2TMK2</accession>
<keyword evidence="1" id="KW-0808">Transferase</keyword>
<dbReference type="SUPFAM" id="SSF53756">
    <property type="entry name" value="UDP-Glycosyltransferase/glycogen phosphorylase"/>
    <property type="match status" value="1"/>
</dbReference>
<dbReference type="PANTHER" id="PTHR46401">
    <property type="entry name" value="GLYCOSYLTRANSFERASE WBBK-RELATED"/>
    <property type="match status" value="1"/>
</dbReference>
<gene>
    <name evidence="3" type="ORF">EZH24_12485</name>
</gene>
<proteinExistence type="predicted"/>
<evidence type="ECO:0000313" key="4">
    <source>
        <dbReference type="Proteomes" id="UP000310168"/>
    </source>
</evidence>